<protein>
    <submittedName>
        <fullName evidence="1">Glucose-6-phosphate isomerase</fullName>
    </submittedName>
</protein>
<accession>W4P7C3</accession>
<evidence type="ECO:0000313" key="1">
    <source>
        <dbReference type="EMBL" id="GAE15039.1"/>
    </source>
</evidence>
<dbReference type="InterPro" id="IPR046348">
    <property type="entry name" value="SIS_dom_sf"/>
</dbReference>
<sequence>MISLNIEKTFGFISKEKVSAYESEVKAAQRMLEDGTGKGNDFLGWLHLPSSIGKEHLADLKATAKVLRENCEVVVVAGIGGSYLALAP</sequence>
<gene>
    <name evidence="1" type="ORF">JCM6292_1262</name>
</gene>
<reference evidence="1 2" key="1">
    <citation type="journal article" date="2014" name="Genome Announc.">
        <title>Draft Genome Sequences of Three Strains of Bacteroides pyogenes Isolated from a Cat and Swine.</title>
        <authorList>
            <person name="Sakamoto M."/>
            <person name="Oshima K."/>
            <person name="Suda W."/>
            <person name="Kitamura K."/>
            <person name="Iida T."/>
            <person name="Hattori M."/>
            <person name="Ohkuma M."/>
        </authorList>
    </citation>
    <scope>NUCLEOTIDE SEQUENCE [LARGE SCALE GENOMIC DNA]</scope>
    <source>
        <strain evidence="1 2">JCM 6292</strain>
    </source>
</reference>
<dbReference type="GO" id="GO:1901135">
    <property type="term" value="P:carbohydrate derivative metabolic process"/>
    <property type="evidence" value="ECO:0007669"/>
    <property type="project" value="InterPro"/>
</dbReference>
<comment type="caution">
    <text evidence="1">The sequence shown here is derived from an EMBL/GenBank/DDBJ whole genome shotgun (WGS) entry which is preliminary data.</text>
</comment>
<name>W4P7C3_9BACE</name>
<dbReference type="EMBL" id="BAIQ01000010">
    <property type="protein sequence ID" value="GAE15039.1"/>
    <property type="molecule type" value="Genomic_DNA"/>
</dbReference>
<proteinExistence type="predicted"/>
<organism evidence="1 2">
    <name type="scientific">Bacteroides pyogenes JCM 6292</name>
    <dbReference type="NCBI Taxonomy" id="1235809"/>
    <lineage>
        <taxon>Bacteria</taxon>
        <taxon>Pseudomonadati</taxon>
        <taxon>Bacteroidota</taxon>
        <taxon>Bacteroidia</taxon>
        <taxon>Bacteroidales</taxon>
        <taxon>Bacteroidaceae</taxon>
        <taxon>Bacteroides</taxon>
    </lineage>
</organism>
<dbReference type="Gene3D" id="3.40.50.10490">
    <property type="entry name" value="Glucose-6-phosphate isomerase like protein, domain 1"/>
    <property type="match status" value="1"/>
</dbReference>
<dbReference type="GO" id="GO:0016853">
    <property type="term" value="F:isomerase activity"/>
    <property type="evidence" value="ECO:0007669"/>
    <property type="project" value="UniProtKB-KW"/>
</dbReference>
<keyword evidence="1" id="KW-0413">Isomerase</keyword>
<dbReference type="Proteomes" id="UP000018861">
    <property type="component" value="Unassembled WGS sequence"/>
</dbReference>
<dbReference type="AlphaFoldDB" id="W4P7C3"/>
<dbReference type="SUPFAM" id="SSF53697">
    <property type="entry name" value="SIS domain"/>
    <property type="match status" value="1"/>
</dbReference>
<evidence type="ECO:0000313" key="2">
    <source>
        <dbReference type="Proteomes" id="UP000018861"/>
    </source>
</evidence>
<dbReference type="GO" id="GO:0097367">
    <property type="term" value="F:carbohydrate derivative binding"/>
    <property type="evidence" value="ECO:0007669"/>
    <property type="project" value="InterPro"/>
</dbReference>